<sequence>MNYLTYVIWAYIIKWSKLNAINNDGTIATRMLITLILSMLEPPPSGWANYFPPCASSSVTKKSKKRGKQPISSDDLPTPPPYVSDSSSLDLPSYAPSFHSDDKEPLCLAINEDVVSSMRRIPKPKSAKKVLGLPSPKVWNAMQVQAKGVHKTMPGF</sequence>
<dbReference type="EMBL" id="PKPP01002526">
    <property type="protein sequence ID" value="PWA74695.1"/>
    <property type="molecule type" value="Genomic_DNA"/>
</dbReference>
<accession>A0A2U1NMG3</accession>
<protein>
    <submittedName>
        <fullName evidence="2">Uncharacterized protein</fullName>
    </submittedName>
</protein>
<keyword evidence="3" id="KW-1185">Reference proteome</keyword>
<evidence type="ECO:0000313" key="3">
    <source>
        <dbReference type="Proteomes" id="UP000245207"/>
    </source>
</evidence>
<gene>
    <name evidence="2" type="ORF">CTI12_AA249610</name>
</gene>
<evidence type="ECO:0000313" key="2">
    <source>
        <dbReference type="EMBL" id="PWA74695.1"/>
    </source>
</evidence>
<feature type="region of interest" description="Disordered" evidence="1">
    <location>
        <begin position="57"/>
        <end position="102"/>
    </location>
</feature>
<proteinExistence type="predicted"/>
<reference evidence="2 3" key="1">
    <citation type="journal article" date="2018" name="Mol. Plant">
        <title>The genome of Artemisia annua provides insight into the evolution of Asteraceae family and artemisinin biosynthesis.</title>
        <authorList>
            <person name="Shen Q."/>
            <person name="Zhang L."/>
            <person name="Liao Z."/>
            <person name="Wang S."/>
            <person name="Yan T."/>
            <person name="Shi P."/>
            <person name="Liu M."/>
            <person name="Fu X."/>
            <person name="Pan Q."/>
            <person name="Wang Y."/>
            <person name="Lv Z."/>
            <person name="Lu X."/>
            <person name="Zhang F."/>
            <person name="Jiang W."/>
            <person name="Ma Y."/>
            <person name="Chen M."/>
            <person name="Hao X."/>
            <person name="Li L."/>
            <person name="Tang Y."/>
            <person name="Lv G."/>
            <person name="Zhou Y."/>
            <person name="Sun X."/>
            <person name="Brodelius P.E."/>
            <person name="Rose J.K.C."/>
            <person name="Tang K."/>
        </authorList>
    </citation>
    <scope>NUCLEOTIDE SEQUENCE [LARGE SCALE GENOMIC DNA]</scope>
    <source>
        <strain evidence="3">cv. Huhao1</strain>
        <tissue evidence="2">Leaf</tissue>
    </source>
</reference>
<dbReference type="Proteomes" id="UP000245207">
    <property type="component" value="Unassembled WGS sequence"/>
</dbReference>
<comment type="caution">
    <text evidence="2">The sequence shown here is derived from an EMBL/GenBank/DDBJ whole genome shotgun (WGS) entry which is preliminary data.</text>
</comment>
<organism evidence="2 3">
    <name type="scientific">Artemisia annua</name>
    <name type="common">Sweet wormwood</name>
    <dbReference type="NCBI Taxonomy" id="35608"/>
    <lineage>
        <taxon>Eukaryota</taxon>
        <taxon>Viridiplantae</taxon>
        <taxon>Streptophyta</taxon>
        <taxon>Embryophyta</taxon>
        <taxon>Tracheophyta</taxon>
        <taxon>Spermatophyta</taxon>
        <taxon>Magnoliopsida</taxon>
        <taxon>eudicotyledons</taxon>
        <taxon>Gunneridae</taxon>
        <taxon>Pentapetalae</taxon>
        <taxon>asterids</taxon>
        <taxon>campanulids</taxon>
        <taxon>Asterales</taxon>
        <taxon>Asteraceae</taxon>
        <taxon>Asteroideae</taxon>
        <taxon>Anthemideae</taxon>
        <taxon>Artemisiinae</taxon>
        <taxon>Artemisia</taxon>
    </lineage>
</organism>
<dbReference type="AlphaFoldDB" id="A0A2U1NMG3"/>
<evidence type="ECO:0000256" key="1">
    <source>
        <dbReference type="SAM" id="MobiDB-lite"/>
    </source>
</evidence>
<name>A0A2U1NMG3_ARTAN</name>